<comment type="similarity">
    <text evidence="1 3">Belongs to the short-chain dehydrogenases/reductases (SDR) family.</text>
</comment>
<evidence type="ECO:0000256" key="2">
    <source>
        <dbReference type="ARBA" id="ARBA00023002"/>
    </source>
</evidence>
<dbReference type="Gene3D" id="3.40.50.720">
    <property type="entry name" value="NAD(P)-binding Rossmann-like Domain"/>
    <property type="match status" value="1"/>
</dbReference>
<reference evidence="4" key="1">
    <citation type="submission" date="2020-02" db="EMBL/GenBank/DDBJ databases">
        <authorList>
            <person name="Meier V. D."/>
        </authorList>
    </citation>
    <scope>NUCLEOTIDE SEQUENCE</scope>
    <source>
        <strain evidence="4">AVDCRST_MAG59</strain>
    </source>
</reference>
<dbReference type="PRINTS" id="PR00080">
    <property type="entry name" value="SDRFAMILY"/>
</dbReference>
<evidence type="ECO:0000256" key="3">
    <source>
        <dbReference type="RuleBase" id="RU000363"/>
    </source>
</evidence>
<dbReference type="PANTHER" id="PTHR43669">
    <property type="entry name" value="5-KETO-D-GLUCONATE 5-REDUCTASE"/>
    <property type="match status" value="1"/>
</dbReference>
<dbReference type="PRINTS" id="PR00081">
    <property type="entry name" value="GDHRDH"/>
</dbReference>
<evidence type="ECO:0000313" key="4">
    <source>
        <dbReference type="EMBL" id="CAA9538302.1"/>
    </source>
</evidence>
<accession>A0A6J4U4X6</accession>
<dbReference type="InterPro" id="IPR002347">
    <property type="entry name" value="SDR_fam"/>
</dbReference>
<dbReference type="InterPro" id="IPR036291">
    <property type="entry name" value="NAD(P)-bd_dom_sf"/>
</dbReference>
<dbReference type="FunFam" id="3.40.50.720:FF:000084">
    <property type="entry name" value="Short-chain dehydrogenase reductase"/>
    <property type="match status" value="1"/>
</dbReference>
<organism evidence="4">
    <name type="scientific">uncultured Thermomicrobiales bacterium</name>
    <dbReference type="NCBI Taxonomy" id="1645740"/>
    <lineage>
        <taxon>Bacteria</taxon>
        <taxon>Pseudomonadati</taxon>
        <taxon>Thermomicrobiota</taxon>
        <taxon>Thermomicrobia</taxon>
        <taxon>Thermomicrobiales</taxon>
        <taxon>environmental samples</taxon>
    </lineage>
</organism>
<keyword evidence="2" id="KW-0560">Oxidoreductase</keyword>
<dbReference type="CDD" id="cd05233">
    <property type="entry name" value="SDR_c"/>
    <property type="match status" value="1"/>
</dbReference>
<name>A0A6J4U4X6_9BACT</name>
<dbReference type="EMBL" id="CADCWF010000025">
    <property type="protein sequence ID" value="CAA9538302.1"/>
    <property type="molecule type" value="Genomic_DNA"/>
</dbReference>
<evidence type="ECO:0000256" key="1">
    <source>
        <dbReference type="ARBA" id="ARBA00006484"/>
    </source>
</evidence>
<dbReference type="SUPFAM" id="SSF51735">
    <property type="entry name" value="NAD(P)-binding Rossmann-fold domains"/>
    <property type="match status" value="1"/>
</dbReference>
<proteinExistence type="inferred from homology"/>
<dbReference type="PANTHER" id="PTHR43669:SF3">
    <property type="entry name" value="ALCOHOL DEHYDROGENASE, PUTATIVE (AFU_ORTHOLOGUE AFUA_3G03445)-RELATED"/>
    <property type="match status" value="1"/>
</dbReference>
<dbReference type="AlphaFoldDB" id="A0A6J4U4X6"/>
<dbReference type="Pfam" id="PF00106">
    <property type="entry name" value="adh_short"/>
    <property type="match status" value="1"/>
</dbReference>
<protein>
    <submittedName>
        <fullName evidence="4">Short-chain dehydrogenase/reductase SDR</fullName>
    </submittedName>
</protein>
<gene>
    <name evidence="4" type="ORF">AVDCRST_MAG59-556</name>
</gene>
<sequence>MTQASDGAKVAVVTGAGSGLGEAVANVFAAAGHAVACLDLNAAGAERVAGGLQPEALAFRCDVGDDASVAAAVEATLAHWGRIDIAVNCAGYDVVKSVTDLSIDEWDRILSVNLRGPFLVSRAVFPAMRRQGGGHIVNIASTAAVRAWGNASAYHASKWGLVGFGRGLGVEGRPDNIKVTTVIPGGMKTHWFDRFPEQGIPLPDESNLQEPATVANAILFATRLPRESVLQEMILTPVSETSWP</sequence>
<dbReference type="GO" id="GO:0016491">
    <property type="term" value="F:oxidoreductase activity"/>
    <property type="evidence" value="ECO:0007669"/>
    <property type="project" value="UniProtKB-KW"/>
</dbReference>